<evidence type="ECO:0000313" key="2">
    <source>
        <dbReference type="Proteomes" id="UP000655225"/>
    </source>
</evidence>
<dbReference type="AlphaFoldDB" id="A0A835DH45"/>
<proteinExistence type="predicted"/>
<sequence length="102" mass="11466">MLLMHHHFHSISASKQLLGDRDSICTVENGSVLIGEVTSIMEMVKFSEKYATSSFNWDDFTSSKFMSLTTATVGLTVKMLSYYVDDINMYCINCRHVLDGIG</sequence>
<comment type="caution">
    <text evidence="1">The sequence shown here is derived from an EMBL/GenBank/DDBJ whole genome shotgun (WGS) entry which is preliminary data.</text>
</comment>
<evidence type="ECO:0000313" key="1">
    <source>
        <dbReference type="EMBL" id="KAF8403126.1"/>
    </source>
</evidence>
<accession>A0A835DH45</accession>
<dbReference type="Proteomes" id="UP000655225">
    <property type="component" value="Unassembled WGS sequence"/>
</dbReference>
<dbReference type="EMBL" id="JABCRI010000007">
    <property type="protein sequence ID" value="KAF8403126.1"/>
    <property type="molecule type" value="Genomic_DNA"/>
</dbReference>
<gene>
    <name evidence="1" type="ORF">HHK36_011221</name>
</gene>
<keyword evidence="2" id="KW-1185">Reference proteome</keyword>
<reference evidence="1 2" key="1">
    <citation type="submission" date="2020-04" db="EMBL/GenBank/DDBJ databases">
        <title>Plant Genome Project.</title>
        <authorList>
            <person name="Zhang R.-G."/>
        </authorList>
    </citation>
    <scope>NUCLEOTIDE SEQUENCE [LARGE SCALE GENOMIC DNA]</scope>
    <source>
        <strain evidence="1">YNK0</strain>
        <tissue evidence="1">Leaf</tissue>
    </source>
</reference>
<organism evidence="1 2">
    <name type="scientific">Tetracentron sinense</name>
    <name type="common">Spur-leaf</name>
    <dbReference type="NCBI Taxonomy" id="13715"/>
    <lineage>
        <taxon>Eukaryota</taxon>
        <taxon>Viridiplantae</taxon>
        <taxon>Streptophyta</taxon>
        <taxon>Embryophyta</taxon>
        <taxon>Tracheophyta</taxon>
        <taxon>Spermatophyta</taxon>
        <taxon>Magnoliopsida</taxon>
        <taxon>Trochodendrales</taxon>
        <taxon>Trochodendraceae</taxon>
        <taxon>Tetracentron</taxon>
    </lineage>
</organism>
<name>A0A835DH45_TETSI</name>
<protein>
    <submittedName>
        <fullName evidence="1">Uncharacterized protein</fullName>
    </submittedName>
</protein>